<keyword evidence="4" id="KW-1185">Reference proteome</keyword>
<dbReference type="InterPro" id="IPR027942">
    <property type="entry name" value="SEO_N"/>
</dbReference>
<sequence>MSSSNGTNILKELLPARAPGYQQQQQLQQQLQQLQQLQQVQQADHQAALINPFHIADDKLLDHIYGYYVHSTEDQKPVDLVSLFGLVQSILKHSIHVVDNIVLGTTPGATQLQFDDRIPPSSFNSPYCTLRDISTELTCKPLSEEKAHTTTVSILNKLKSYSWEAKAILTLAAFAVDYGEFALVAEVQSSDHLAKLLATLTQISRFTFAKQLTTSQPLSQQRDSILIILKELNGLINLTVQVIDTIFELERLSNIYDKKEVPELSIALQQVPVDVYWAIISIVVSATQVNCLTCDVAYKQELSYYAQKLSNILIKLKRWLRVSNDKIEVVNAYKNMVSVMQKPTEIAEVLRVLLFPPEVKRPQFYDGSAKELVDIDSAVRTKDVLIFISILDEIEDEILCLKEVDDYLKASKNDHQYKILWVPIVDQWDEIQKRKFENLRLKMPWYVADYFSYKPGQRYINDDWQFKKDPIVVVMNPRGKVVSIDAMPLIRVWGGKAFPFDEAAHHRLNKGNWTEPIMVKVDPRATTLIKNRSYIFFYGGVDKDWTQRFHNSAQKIASDPIINEDPIIKDERITIVPFYIGGTDPTIATRFWSDVENLFLNKINQTEIDREGTKEVQRLLTYRSEPGWAILSKGPSVKVIGHGNTMLKTLDDFEKWRGHIPSKGFERTFKEFHDQKVSEDYRCSYLYVMNVARKIPEVISCETCSLNMTVSKLYQCCHGHDGADGNLTVAKEGI</sequence>
<dbReference type="Pfam" id="PF14576">
    <property type="entry name" value="SEO_N"/>
    <property type="match status" value="1"/>
</dbReference>
<dbReference type="EMBL" id="JARAOO010000002">
    <property type="protein sequence ID" value="KAJ7979937.1"/>
    <property type="molecule type" value="Genomic_DNA"/>
</dbReference>
<dbReference type="Pfam" id="PF14577">
    <property type="entry name" value="SEO_C"/>
    <property type="match status" value="1"/>
</dbReference>
<feature type="domain" description="Sieve element occlusion C-terminal" evidence="2">
    <location>
        <begin position="519"/>
        <end position="718"/>
    </location>
</feature>
<evidence type="ECO:0000313" key="3">
    <source>
        <dbReference type="EMBL" id="KAJ7979937.1"/>
    </source>
</evidence>
<dbReference type="InterPro" id="IPR027944">
    <property type="entry name" value="SEO_C"/>
</dbReference>
<organism evidence="3 4">
    <name type="scientific">Quillaja saponaria</name>
    <name type="common">Soap bark tree</name>
    <dbReference type="NCBI Taxonomy" id="32244"/>
    <lineage>
        <taxon>Eukaryota</taxon>
        <taxon>Viridiplantae</taxon>
        <taxon>Streptophyta</taxon>
        <taxon>Embryophyta</taxon>
        <taxon>Tracheophyta</taxon>
        <taxon>Spermatophyta</taxon>
        <taxon>Magnoliopsida</taxon>
        <taxon>eudicotyledons</taxon>
        <taxon>Gunneridae</taxon>
        <taxon>Pentapetalae</taxon>
        <taxon>rosids</taxon>
        <taxon>fabids</taxon>
        <taxon>Fabales</taxon>
        <taxon>Quillajaceae</taxon>
        <taxon>Quillaja</taxon>
    </lineage>
</organism>
<reference evidence="3" key="1">
    <citation type="journal article" date="2023" name="Science">
        <title>Elucidation of the pathway for biosynthesis of saponin adjuvants from the soapbark tree.</title>
        <authorList>
            <person name="Reed J."/>
            <person name="Orme A."/>
            <person name="El-Demerdash A."/>
            <person name="Owen C."/>
            <person name="Martin L.B.B."/>
            <person name="Misra R.C."/>
            <person name="Kikuchi S."/>
            <person name="Rejzek M."/>
            <person name="Martin A.C."/>
            <person name="Harkess A."/>
            <person name="Leebens-Mack J."/>
            <person name="Louveau T."/>
            <person name="Stephenson M.J."/>
            <person name="Osbourn A."/>
        </authorList>
    </citation>
    <scope>NUCLEOTIDE SEQUENCE</scope>
    <source>
        <strain evidence="3">S10</strain>
    </source>
</reference>
<evidence type="ECO:0000259" key="2">
    <source>
        <dbReference type="Pfam" id="PF14577"/>
    </source>
</evidence>
<feature type="domain" description="Sieve element occlusion N-terminal" evidence="1">
    <location>
        <begin position="57"/>
        <end position="343"/>
    </location>
</feature>
<dbReference type="Proteomes" id="UP001163823">
    <property type="component" value="Chromosome 2"/>
</dbReference>
<evidence type="ECO:0000259" key="1">
    <source>
        <dbReference type="Pfam" id="PF14576"/>
    </source>
</evidence>
<dbReference type="PANTHER" id="PTHR33232:SF18">
    <property type="entry name" value="PROTEIN SIEVE ELEMENT OCCLUSION B-LIKE"/>
    <property type="match status" value="1"/>
</dbReference>
<evidence type="ECO:0000313" key="4">
    <source>
        <dbReference type="Proteomes" id="UP001163823"/>
    </source>
</evidence>
<comment type="caution">
    <text evidence="3">The sequence shown here is derived from an EMBL/GenBank/DDBJ whole genome shotgun (WGS) entry which is preliminary data.</text>
</comment>
<dbReference type="AlphaFoldDB" id="A0AAD7QEH0"/>
<name>A0AAD7QEH0_QUISA</name>
<proteinExistence type="predicted"/>
<dbReference type="GO" id="GO:0010088">
    <property type="term" value="P:phloem development"/>
    <property type="evidence" value="ECO:0007669"/>
    <property type="project" value="InterPro"/>
</dbReference>
<protein>
    <submittedName>
        <fullName evidence="3">Protein SIEVE ELEMENT OCCLUSION B-like</fullName>
    </submittedName>
</protein>
<accession>A0AAD7QEH0</accession>
<dbReference type="PANTHER" id="PTHR33232">
    <property type="entry name" value="PROTEIN SIEVE ELEMENT OCCLUSION B-LIKE"/>
    <property type="match status" value="1"/>
</dbReference>
<gene>
    <name evidence="3" type="ORF">O6P43_003279</name>
</gene>
<dbReference type="KEGG" id="qsa:O6P43_003279"/>
<dbReference type="InterPro" id="IPR039299">
    <property type="entry name" value="SEOA"/>
</dbReference>